<accession>A0A2Z2MSV7</accession>
<dbReference type="GeneID" id="33317843"/>
<keyword evidence="1" id="KW-0812">Transmembrane</keyword>
<dbReference type="EMBL" id="CP015103">
    <property type="protein sequence ID" value="ASJ08866.1"/>
    <property type="molecule type" value="Genomic_DNA"/>
</dbReference>
<evidence type="ECO:0000256" key="1">
    <source>
        <dbReference type="SAM" id="Phobius"/>
    </source>
</evidence>
<keyword evidence="3" id="KW-1185">Reference proteome</keyword>
<evidence type="ECO:0000313" key="3">
    <source>
        <dbReference type="Proteomes" id="UP000250125"/>
    </source>
</evidence>
<dbReference type="Proteomes" id="UP000250125">
    <property type="component" value="Chromosome"/>
</dbReference>
<gene>
    <name evidence="2" type="ORF">A3L11_06355</name>
</gene>
<keyword evidence="1" id="KW-0472">Membrane</keyword>
<name>A0A2Z2MSV7_9EURY</name>
<dbReference type="KEGG" id="tsl:A3L11_06355"/>
<dbReference type="RefSeq" id="WP_088856102.1">
    <property type="nucleotide sequence ID" value="NZ_CP015103.1"/>
</dbReference>
<reference evidence="2 3" key="1">
    <citation type="submission" date="2016-04" db="EMBL/GenBank/DDBJ databases">
        <title>Complete genome sequence of Thermococcus siculi type strain RG-20.</title>
        <authorList>
            <person name="Oger P.M."/>
        </authorList>
    </citation>
    <scope>NUCLEOTIDE SEQUENCE [LARGE SCALE GENOMIC DNA]</scope>
    <source>
        <strain evidence="2 3">RG-20</strain>
    </source>
</reference>
<evidence type="ECO:0000313" key="2">
    <source>
        <dbReference type="EMBL" id="ASJ08866.1"/>
    </source>
</evidence>
<feature type="transmembrane region" description="Helical" evidence="1">
    <location>
        <begin position="12"/>
        <end position="29"/>
    </location>
</feature>
<keyword evidence="1" id="KW-1133">Transmembrane helix</keyword>
<proteinExistence type="predicted"/>
<sequence>MKRFDLDDTDVAMITGGVVALASLLILKAEAKTIAMAYLTGLFGIVGLKNKKKGGGLPYGVEG</sequence>
<organism evidence="2 3">
    <name type="scientific">Thermococcus siculi</name>
    <dbReference type="NCBI Taxonomy" id="72803"/>
    <lineage>
        <taxon>Archaea</taxon>
        <taxon>Methanobacteriati</taxon>
        <taxon>Methanobacteriota</taxon>
        <taxon>Thermococci</taxon>
        <taxon>Thermococcales</taxon>
        <taxon>Thermococcaceae</taxon>
        <taxon>Thermococcus</taxon>
    </lineage>
</organism>
<protein>
    <submittedName>
        <fullName evidence="2">Uncharacterized protein</fullName>
    </submittedName>
</protein>
<dbReference type="AlphaFoldDB" id="A0A2Z2MSV7"/>